<feature type="lipid moiety-binding region" description="S-diacylglycerol cysteine" evidence="7">
    <location>
        <position position="19"/>
    </location>
</feature>
<evidence type="ECO:0000256" key="1">
    <source>
        <dbReference type="ARBA" id="ARBA00004635"/>
    </source>
</evidence>
<evidence type="ECO:0000256" key="4">
    <source>
        <dbReference type="ARBA" id="ARBA00023136"/>
    </source>
</evidence>
<dbReference type="Pfam" id="PF03180">
    <property type="entry name" value="Lipoprotein_9"/>
    <property type="match status" value="1"/>
</dbReference>
<dbReference type="PROSITE" id="PS51257">
    <property type="entry name" value="PROKAR_LIPOPROTEIN"/>
    <property type="match status" value="1"/>
</dbReference>
<dbReference type="Proteomes" id="UP000220251">
    <property type="component" value="Unassembled WGS sequence"/>
</dbReference>
<gene>
    <name evidence="9" type="primary">yaeC</name>
    <name evidence="9" type="ORF">ELAC_1996</name>
</gene>
<dbReference type="OrthoDB" id="9812878at2"/>
<feature type="chain" id="PRO_5005218566" evidence="8">
    <location>
        <begin position="23"/>
        <end position="261"/>
    </location>
</feature>
<organism evidence="9 10">
    <name type="scientific">Estrella lausannensis</name>
    <dbReference type="NCBI Taxonomy" id="483423"/>
    <lineage>
        <taxon>Bacteria</taxon>
        <taxon>Pseudomonadati</taxon>
        <taxon>Chlamydiota</taxon>
        <taxon>Chlamydiia</taxon>
        <taxon>Parachlamydiales</taxon>
        <taxon>Candidatus Criblamydiaceae</taxon>
        <taxon>Estrella</taxon>
    </lineage>
</organism>
<dbReference type="InterPro" id="IPR004872">
    <property type="entry name" value="Lipoprotein_NlpA"/>
</dbReference>
<evidence type="ECO:0000256" key="3">
    <source>
        <dbReference type="ARBA" id="ARBA00022729"/>
    </source>
</evidence>
<dbReference type="AlphaFoldDB" id="A0A0H5DSM9"/>
<evidence type="ECO:0000256" key="5">
    <source>
        <dbReference type="ARBA" id="ARBA00023139"/>
    </source>
</evidence>
<evidence type="ECO:0000256" key="6">
    <source>
        <dbReference type="ARBA" id="ARBA00023288"/>
    </source>
</evidence>
<dbReference type="EMBL" id="CWGJ01000027">
    <property type="protein sequence ID" value="CRX39318.1"/>
    <property type="molecule type" value="Genomic_DNA"/>
</dbReference>
<keyword evidence="5" id="KW-0564">Palmitate</keyword>
<keyword evidence="10" id="KW-1185">Reference proteome</keyword>
<reference evidence="10" key="1">
    <citation type="submission" date="2015-06" db="EMBL/GenBank/DDBJ databases">
        <authorList>
            <person name="Bertelli C."/>
        </authorList>
    </citation>
    <scope>NUCLEOTIDE SEQUENCE [LARGE SCALE GENOMIC DNA]</scope>
    <source>
        <strain evidence="10">CRIB-30</strain>
    </source>
</reference>
<protein>
    <submittedName>
        <fullName evidence="9">ABC transporter substrate binding protein yaeC</fullName>
    </submittedName>
</protein>
<dbReference type="GO" id="GO:0016020">
    <property type="term" value="C:membrane"/>
    <property type="evidence" value="ECO:0007669"/>
    <property type="project" value="UniProtKB-SubCell"/>
</dbReference>
<evidence type="ECO:0000256" key="8">
    <source>
        <dbReference type="SAM" id="SignalP"/>
    </source>
</evidence>
<evidence type="ECO:0000256" key="7">
    <source>
        <dbReference type="PIRSR" id="PIRSR002854-1"/>
    </source>
</evidence>
<dbReference type="SUPFAM" id="SSF53850">
    <property type="entry name" value="Periplasmic binding protein-like II"/>
    <property type="match status" value="1"/>
</dbReference>
<evidence type="ECO:0000313" key="10">
    <source>
        <dbReference type="Proteomes" id="UP000220251"/>
    </source>
</evidence>
<comment type="subcellular location">
    <subcellularLocation>
        <location evidence="1">Membrane</location>
        <topology evidence="1">Lipid-anchor</topology>
    </subcellularLocation>
</comment>
<proteinExistence type="inferred from homology"/>
<accession>A0A0H5DSM9</accession>
<evidence type="ECO:0000256" key="2">
    <source>
        <dbReference type="ARBA" id="ARBA00008973"/>
    </source>
</evidence>
<name>A0A0H5DSM9_9BACT</name>
<dbReference type="CDD" id="cd13597">
    <property type="entry name" value="PBP2_lipoprotein_Tp32"/>
    <property type="match status" value="1"/>
</dbReference>
<dbReference type="RefSeq" id="WP_098039188.1">
    <property type="nucleotide sequence ID" value="NZ_CWGJ01000027.1"/>
</dbReference>
<comment type="similarity">
    <text evidence="2">Belongs to the NlpA lipoprotein family.</text>
</comment>
<keyword evidence="3 8" id="KW-0732">Signal</keyword>
<dbReference type="PANTHER" id="PTHR30429:SF0">
    <property type="entry name" value="METHIONINE-BINDING LIPOPROTEIN METQ"/>
    <property type="match status" value="1"/>
</dbReference>
<dbReference type="PIRSF" id="PIRSF002854">
    <property type="entry name" value="MetQ"/>
    <property type="match status" value="1"/>
</dbReference>
<sequence length="261" mass="28920">MNKRRLAFAVNLLLLLSGCSSPENGFKVAATPQPHAQMLDFVKPELKAQGIDLIIVITDDYNLPNRALANNEVAANFFQHLPFMEEQVKQFQYPIVSLAKIELEPMGIYSKKIRSLSELKDNAIVAVPNDPTNEARALNLLHEQGIIQLDNPANLQATILNITHNPKHIKFIEVDAAMLPRSLEDVDAAAINTNYALEAKLSPLEDALALESKDSPFANIIAIRAGDENRPEIKALKAAMTSEKMREFILNKYKGAIIPAF</sequence>
<dbReference type="PANTHER" id="PTHR30429">
    <property type="entry name" value="D-METHIONINE-BINDING LIPOPROTEIN METQ"/>
    <property type="match status" value="1"/>
</dbReference>
<evidence type="ECO:0000313" key="9">
    <source>
        <dbReference type="EMBL" id="CRX39318.1"/>
    </source>
</evidence>
<feature type="signal peptide" evidence="8">
    <location>
        <begin position="1"/>
        <end position="22"/>
    </location>
</feature>
<keyword evidence="6" id="KW-0449">Lipoprotein</keyword>
<keyword evidence="4" id="KW-0472">Membrane</keyword>
<dbReference type="Gene3D" id="3.40.190.10">
    <property type="entry name" value="Periplasmic binding protein-like II"/>
    <property type="match status" value="2"/>
</dbReference>